<dbReference type="PROSITE" id="PS51371">
    <property type="entry name" value="CBS"/>
    <property type="match status" value="1"/>
</dbReference>
<dbReference type="Pfam" id="PF00571">
    <property type="entry name" value="CBS"/>
    <property type="match status" value="1"/>
</dbReference>
<gene>
    <name evidence="3" type="ORF">O7A05_23585</name>
</gene>
<evidence type="ECO:0000313" key="3">
    <source>
        <dbReference type="EMBL" id="MEI9405123.1"/>
    </source>
</evidence>
<dbReference type="SUPFAM" id="SSF54631">
    <property type="entry name" value="CBS-domain pair"/>
    <property type="match status" value="1"/>
</dbReference>
<evidence type="ECO:0000313" key="4">
    <source>
        <dbReference type="Proteomes" id="UP001366503"/>
    </source>
</evidence>
<proteinExistence type="predicted"/>
<name>A0ABU8KJE8_9HYPH</name>
<dbReference type="InterPro" id="IPR000644">
    <property type="entry name" value="CBS_dom"/>
</dbReference>
<dbReference type="InterPro" id="IPR046342">
    <property type="entry name" value="CBS_dom_sf"/>
</dbReference>
<feature type="domain" description="CBS" evidence="2">
    <location>
        <begin position="1"/>
        <end position="60"/>
    </location>
</feature>
<evidence type="ECO:0000259" key="2">
    <source>
        <dbReference type="PROSITE" id="PS51371"/>
    </source>
</evidence>
<protein>
    <submittedName>
        <fullName evidence="3">CBS domain-containing protein</fullName>
    </submittedName>
</protein>
<dbReference type="Gene3D" id="3.10.580.10">
    <property type="entry name" value="CBS-domain"/>
    <property type="match status" value="1"/>
</dbReference>
<accession>A0ABU8KJE8</accession>
<reference evidence="3 4" key="1">
    <citation type="submission" date="2022-12" db="EMBL/GenBank/DDBJ databases">
        <authorList>
            <person name="Muema E."/>
        </authorList>
    </citation>
    <scope>NUCLEOTIDE SEQUENCE [LARGE SCALE GENOMIC DNA]</scope>
    <source>
        <strain evidence="4">1330</strain>
    </source>
</reference>
<comment type="caution">
    <text evidence="3">The sequence shown here is derived from an EMBL/GenBank/DDBJ whole genome shotgun (WGS) entry which is preliminary data.</text>
</comment>
<dbReference type="Proteomes" id="UP001366503">
    <property type="component" value="Unassembled WGS sequence"/>
</dbReference>
<keyword evidence="1" id="KW-0129">CBS domain</keyword>
<evidence type="ECO:0000256" key="1">
    <source>
        <dbReference type="PROSITE-ProRule" id="PRU00703"/>
    </source>
</evidence>
<dbReference type="RefSeq" id="WP_337095369.1">
    <property type="nucleotide sequence ID" value="NZ_JAPYKO010000019.1"/>
</dbReference>
<keyword evidence="4" id="KW-1185">Reference proteome</keyword>
<organism evidence="3 4">
    <name type="scientific">Mesorhizobium argentiipisi</name>
    <dbReference type="NCBI Taxonomy" id="3015175"/>
    <lineage>
        <taxon>Bacteria</taxon>
        <taxon>Pseudomonadati</taxon>
        <taxon>Pseudomonadota</taxon>
        <taxon>Alphaproteobacteria</taxon>
        <taxon>Hyphomicrobiales</taxon>
        <taxon>Phyllobacteriaceae</taxon>
        <taxon>Mesorhizobium</taxon>
    </lineage>
</organism>
<sequence length="87" mass="9546">MISRFESLPSTATLDEAAQALLRTTQHEFPIVDDGGRLRGVLTRTGLVAGLQQRGAQAPVMEAMVANIPVVRDHEKLCILMKLYQTV</sequence>
<dbReference type="EMBL" id="JAPYKO010000019">
    <property type="protein sequence ID" value="MEI9405123.1"/>
    <property type="molecule type" value="Genomic_DNA"/>
</dbReference>